<evidence type="ECO:0000313" key="5">
    <source>
        <dbReference type="Proteomes" id="UP000221331"/>
    </source>
</evidence>
<reference evidence="4 5" key="1">
    <citation type="submission" date="2016-09" db="EMBL/GenBank/DDBJ databases">
        <title>Whole-genome sequencing of Staphylococcus pseudintermedius phages.</title>
        <authorList>
            <person name="Breteau M."/>
            <person name="Kot W."/>
            <person name="Vogensen F.K."/>
            <person name="Moodley A."/>
            <person name="Wellington E.M.H."/>
            <person name="Hodgson D.A."/>
        </authorList>
    </citation>
    <scope>NUCLEOTIDE SEQUENCE [LARGE SCALE GENOMIC DNA]</scope>
</reference>
<dbReference type="Pfam" id="PF01832">
    <property type="entry name" value="Glucosaminidase"/>
    <property type="match status" value="1"/>
</dbReference>
<dbReference type="Gene3D" id="1.10.530.10">
    <property type="match status" value="1"/>
</dbReference>
<dbReference type="GO" id="GO:0004040">
    <property type="term" value="F:amidase activity"/>
    <property type="evidence" value="ECO:0007669"/>
    <property type="project" value="InterPro"/>
</dbReference>
<dbReference type="SMR" id="A0A1J0MF68"/>
<dbReference type="EMBL" id="KX827368">
    <property type="protein sequence ID" value="APD19756.1"/>
    <property type="molecule type" value="Genomic_DNA"/>
</dbReference>
<dbReference type="InterPro" id="IPR002901">
    <property type="entry name" value="MGlyc_endo_b_GlcNAc-like_dom"/>
</dbReference>
<dbReference type="InterPro" id="IPR007921">
    <property type="entry name" value="CHAP_dom"/>
</dbReference>
<evidence type="ECO:0000256" key="2">
    <source>
        <dbReference type="SAM" id="MobiDB-lite"/>
    </source>
</evidence>
<protein>
    <submittedName>
        <fullName evidence="4">Bifunctional endolysin</fullName>
    </submittedName>
</protein>
<dbReference type="Proteomes" id="UP000221331">
    <property type="component" value="Segment"/>
</dbReference>
<dbReference type="PROSITE" id="PS50911">
    <property type="entry name" value="CHAP"/>
    <property type="match status" value="1"/>
</dbReference>
<sequence>MALPKTGKPTAKQVVDWAINLIGSGVDVDGYYGRQCWDLPNYIFNRYWGFKTPGNARDMAWYRYPAGFKIYKNTTNFVPKPGDMAIWTGGNYNWNTWGHTGIVVGPSTKDYFYSVDQNWNNANSYVGSPAAKIKHSYFGVTHFVRPAYKSEPKPTPIPPENKPIPKDPEPTKKPESNKPIYKVVTKILFTTARIELVKANRFVHYITKSDNHNNKPNKIVIKNANTALSTNDIYKYRDDLNEDEIPHFFVDRLSVWACRPIEESVQGYNNAIVLSITEARTAVSDNFKMNEIECLSLAKLLLEANGKKMNTSSIVIDKSSWRTFKLHTGKDSLKSSSFTSKDYQKAVNELIKLFNDKDKLLNNKPKDVVEKIRIRTVVKENTKFVPSELKPSNNIKDKQDSKIDRIISNYSLKQALDIQFSLNPKPQTSNGVTWYTASLNQTRAAMDTNKIFNNNVQVYQFLKLNQYQGISVDKLNKLLVGKGTLQNQGQAFADGCKKYGVNEIYLIAHAFLESANGTSFFASGRTGVYNYFGIGAFDNNPNNAMEFARSHGWTSPAKAIIGGAEFVGKGYFDVGQNTLYRMRWNPKKPGTHQYATDISWAKVQAKMISTMYKEIGLKGEYFIYDQYKK</sequence>
<keyword evidence="1" id="KW-0929">Antimicrobial</keyword>
<feature type="compositionally biased region" description="Basic and acidic residues" evidence="2">
    <location>
        <begin position="163"/>
        <end position="176"/>
    </location>
</feature>
<feature type="domain" description="Peptidase C51" evidence="3">
    <location>
        <begin position="11"/>
        <end position="145"/>
    </location>
</feature>
<dbReference type="GO" id="GO:0001897">
    <property type="term" value="P:symbiont-mediated cytolysis of host cell"/>
    <property type="evidence" value="ECO:0007669"/>
    <property type="project" value="UniProtKB-ARBA"/>
</dbReference>
<evidence type="ECO:0000256" key="1">
    <source>
        <dbReference type="ARBA" id="ARBA00022529"/>
    </source>
</evidence>
<evidence type="ECO:0000313" key="4">
    <source>
        <dbReference type="EMBL" id="APD19756.1"/>
    </source>
</evidence>
<dbReference type="Pfam" id="PF05257">
    <property type="entry name" value="CHAP"/>
    <property type="match status" value="1"/>
</dbReference>
<name>A0A1J0MF68_9CAUD</name>
<dbReference type="Gene3D" id="3.90.1720.10">
    <property type="entry name" value="endopeptidase domain like (from Nostoc punctiforme)"/>
    <property type="match status" value="1"/>
</dbReference>
<dbReference type="SMART" id="SM00047">
    <property type="entry name" value="LYZ2"/>
    <property type="match status" value="1"/>
</dbReference>
<feature type="region of interest" description="Disordered" evidence="2">
    <location>
        <begin position="149"/>
        <end position="176"/>
    </location>
</feature>
<organism evidence="4 5">
    <name type="scientific">Staphylococcus phage SpT5</name>
    <dbReference type="NCBI Taxonomy" id="1913448"/>
    <lineage>
        <taxon>Viruses</taxon>
        <taxon>Duplodnaviria</taxon>
        <taxon>Heunggongvirae</taxon>
        <taxon>Uroviricota</taxon>
        <taxon>Caudoviricetes</taxon>
        <taxon>Coventryvirus</taxon>
        <taxon>Coventryvirus SN8</taxon>
    </lineage>
</organism>
<dbReference type="SUPFAM" id="SSF54001">
    <property type="entry name" value="Cysteine proteinases"/>
    <property type="match status" value="1"/>
</dbReference>
<gene>
    <name evidence="4" type="primary">atl</name>
    <name evidence="4" type="ORF">SpT5_008</name>
</gene>
<accession>A0A1J0MF68</accession>
<feature type="compositionally biased region" description="Pro residues" evidence="2">
    <location>
        <begin position="153"/>
        <end position="162"/>
    </location>
</feature>
<proteinExistence type="predicted"/>
<dbReference type="InterPro" id="IPR038765">
    <property type="entry name" value="Papain-like_cys_pep_sf"/>
</dbReference>
<evidence type="ECO:0000259" key="3">
    <source>
        <dbReference type="PROSITE" id="PS50911"/>
    </source>
</evidence>